<evidence type="ECO:0000256" key="7">
    <source>
        <dbReference type="ARBA" id="ARBA00022840"/>
    </source>
</evidence>
<keyword evidence="9 19" id="KW-0784">Thiamine biosynthesis</keyword>
<evidence type="ECO:0000313" key="22">
    <source>
        <dbReference type="Proteomes" id="UP000262195"/>
    </source>
</evidence>
<dbReference type="InterPro" id="IPR003720">
    <property type="entry name" value="tRNA_STrfase"/>
</dbReference>
<dbReference type="InterPro" id="IPR049961">
    <property type="entry name" value="ThiI_N"/>
</dbReference>
<dbReference type="Pfam" id="PF02926">
    <property type="entry name" value="THUMP"/>
    <property type="match status" value="1"/>
</dbReference>
<organism evidence="21 22">
    <name type="scientific">Bavariicoccus seileri</name>
    <dbReference type="NCBI Taxonomy" id="549685"/>
    <lineage>
        <taxon>Bacteria</taxon>
        <taxon>Bacillati</taxon>
        <taxon>Bacillota</taxon>
        <taxon>Bacilli</taxon>
        <taxon>Lactobacillales</taxon>
        <taxon>Enterococcaceae</taxon>
        <taxon>Bavariicoccus</taxon>
    </lineage>
</organism>
<evidence type="ECO:0000256" key="5">
    <source>
        <dbReference type="ARBA" id="ARBA00022679"/>
    </source>
</evidence>
<dbReference type="InterPro" id="IPR004114">
    <property type="entry name" value="THUMP_dom"/>
</dbReference>
<keyword evidence="5 19" id="KW-0808">Transferase</keyword>
<dbReference type="GO" id="GO:0000049">
    <property type="term" value="F:tRNA binding"/>
    <property type="evidence" value="ECO:0007669"/>
    <property type="project" value="UniProtKB-UniRule"/>
</dbReference>
<comment type="similarity">
    <text evidence="13 19">Belongs to the ThiI family.</text>
</comment>
<dbReference type="STRING" id="1121105.GCA_000421665_00114"/>
<feature type="binding site" evidence="19">
    <location>
        <position position="264"/>
    </location>
    <ligand>
        <name>ATP</name>
        <dbReference type="ChEBI" id="CHEBI:30616"/>
    </ligand>
</feature>
<evidence type="ECO:0000256" key="10">
    <source>
        <dbReference type="ARBA" id="ARBA00050570"/>
    </source>
</evidence>
<dbReference type="EMBL" id="DQHO01000016">
    <property type="protein sequence ID" value="HCS93603.1"/>
    <property type="molecule type" value="Genomic_DNA"/>
</dbReference>
<name>A0A3D4S465_9ENTE</name>
<evidence type="ECO:0000256" key="12">
    <source>
        <dbReference type="ARBA" id="ARBA00058382"/>
    </source>
</evidence>
<gene>
    <name evidence="19" type="primary">thiI</name>
    <name evidence="21" type="ORF">DIW15_02695</name>
</gene>
<evidence type="ECO:0000256" key="14">
    <source>
        <dbReference type="ARBA" id="ARBA00066827"/>
    </source>
</evidence>
<dbReference type="CDD" id="cd11716">
    <property type="entry name" value="THUMP_ThiI"/>
    <property type="match status" value="1"/>
</dbReference>
<dbReference type="InterPro" id="IPR049962">
    <property type="entry name" value="THUMP_ThiI"/>
</dbReference>
<dbReference type="GO" id="GO:0009229">
    <property type="term" value="P:thiamine diphosphate biosynthetic process"/>
    <property type="evidence" value="ECO:0007669"/>
    <property type="project" value="UniProtKB-UniRule"/>
</dbReference>
<comment type="caution">
    <text evidence="21">The sequence shown here is derived from an EMBL/GenBank/DDBJ whole genome shotgun (WGS) entry which is preliminary data.</text>
</comment>
<dbReference type="InterPro" id="IPR020536">
    <property type="entry name" value="ThiI_AANH"/>
</dbReference>
<reference evidence="21 22" key="1">
    <citation type="journal article" date="2018" name="Nat. Biotechnol.">
        <title>A standardized bacterial taxonomy based on genome phylogeny substantially revises the tree of life.</title>
        <authorList>
            <person name="Parks D.H."/>
            <person name="Chuvochina M."/>
            <person name="Waite D.W."/>
            <person name="Rinke C."/>
            <person name="Skarshewski A."/>
            <person name="Chaumeil P.A."/>
            <person name="Hugenholtz P."/>
        </authorList>
    </citation>
    <scope>NUCLEOTIDE SEQUENCE [LARGE SCALE GENOMIC DNA]</scope>
    <source>
        <strain evidence="21">UBA11306</strain>
    </source>
</reference>
<dbReference type="Pfam" id="PF02568">
    <property type="entry name" value="ThiI"/>
    <property type="match status" value="1"/>
</dbReference>
<protein>
    <recommendedName>
        <fullName evidence="15 19">Probable tRNA sulfurtransferase</fullName>
        <ecNumber evidence="14 19">2.8.1.4</ecNumber>
    </recommendedName>
    <alternativeName>
        <fullName evidence="16 19">Sulfur carrier protein ThiS sulfurtransferase</fullName>
    </alternativeName>
    <alternativeName>
        <fullName evidence="17 19">Thiamine biosynthesis protein ThiI</fullName>
    </alternativeName>
    <alternativeName>
        <fullName evidence="18 19">tRNA 4-thiouridine synthase</fullName>
    </alternativeName>
</protein>
<dbReference type="GO" id="GO:0005524">
    <property type="term" value="F:ATP binding"/>
    <property type="evidence" value="ECO:0007669"/>
    <property type="project" value="UniProtKB-UniRule"/>
</dbReference>
<comment type="catalytic activity">
    <reaction evidence="10 19">
        <text>[ThiI sulfur-carrier protein]-S-sulfanyl-L-cysteine + a uridine in tRNA + 2 reduced [2Fe-2S]-[ferredoxin] + ATP + H(+) = [ThiI sulfur-carrier protein]-L-cysteine + a 4-thiouridine in tRNA + 2 oxidized [2Fe-2S]-[ferredoxin] + AMP + diphosphate</text>
        <dbReference type="Rhea" id="RHEA:24176"/>
        <dbReference type="Rhea" id="RHEA-COMP:10000"/>
        <dbReference type="Rhea" id="RHEA-COMP:10001"/>
        <dbReference type="Rhea" id="RHEA-COMP:13337"/>
        <dbReference type="Rhea" id="RHEA-COMP:13338"/>
        <dbReference type="Rhea" id="RHEA-COMP:13339"/>
        <dbReference type="Rhea" id="RHEA-COMP:13340"/>
        <dbReference type="ChEBI" id="CHEBI:15378"/>
        <dbReference type="ChEBI" id="CHEBI:29950"/>
        <dbReference type="ChEBI" id="CHEBI:30616"/>
        <dbReference type="ChEBI" id="CHEBI:33019"/>
        <dbReference type="ChEBI" id="CHEBI:33737"/>
        <dbReference type="ChEBI" id="CHEBI:33738"/>
        <dbReference type="ChEBI" id="CHEBI:61963"/>
        <dbReference type="ChEBI" id="CHEBI:65315"/>
        <dbReference type="ChEBI" id="CHEBI:136798"/>
        <dbReference type="ChEBI" id="CHEBI:456215"/>
        <dbReference type="EC" id="2.8.1.4"/>
    </reaction>
</comment>
<dbReference type="PANTHER" id="PTHR43209">
    <property type="entry name" value="TRNA SULFURTRANSFERASE"/>
    <property type="match status" value="1"/>
</dbReference>
<dbReference type="SUPFAM" id="SSF52402">
    <property type="entry name" value="Adenine nucleotide alpha hydrolases-like"/>
    <property type="match status" value="1"/>
</dbReference>
<evidence type="ECO:0000256" key="1">
    <source>
        <dbReference type="ARBA" id="ARBA00004496"/>
    </source>
</evidence>
<comment type="pathway">
    <text evidence="2 19">Cofactor biosynthesis; thiamine diphosphate biosynthesis.</text>
</comment>
<evidence type="ECO:0000256" key="15">
    <source>
        <dbReference type="ARBA" id="ARBA00071867"/>
    </source>
</evidence>
<evidence type="ECO:0000256" key="9">
    <source>
        <dbReference type="ARBA" id="ARBA00022977"/>
    </source>
</evidence>
<dbReference type="GO" id="GO:0005829">
    <property type="term" value="C:cytosol"/>
    <property type="evidence" value="ECO:0007669"/>
    <property type="project" value="TreeGrafter"/>
</dbReference>
<evidence type="ECO:0000256" key="11">
    <source>
        <dbReference type="ARBA" id="ARBA00052330"/>
    </source>
</evidence>
<keyword evidence="3 19" id="KW-0963">Cytoplasm</keyword>
<keyword evidence="4 19" id="KW-0820">tRNA-binding</keyword>
<feature type="binding site" evidence="19">
    <location>
        <position position="295"/>
    </location>
    <ligand>
        <name>ATP</name>
        <dbReference type="ChEBI" id="CHEBI:30616"/>
    </ligand>
</feature>
<dbReference type="GO" id="GO:0009228">
    <property type="term" value="P:thiamine biosynthetic process"/>
    <property type="evidence" value="ECO:0007669"/>
    <property type="project" value="UniProtKB-KW"/>
</dbReference>
<sequence length="402" mass="44623">MKPYILVRYGELSTKGKNKRRFTQQLAKNIKRQIDGLGDTIVRAGHDYLEIHLDESHISEALERLKSVFGIQSYSPVYKVKKNMAAIEATVLQLLETEDLIGQTFRIATKRADHTFSLDTNAINRKLGQAVVDRFKGLKVQLKKPDITVKVEIREEAALITTKVYLGAGGLPVGTSGRALLMLSGGIDSVVAGYLAMKRGIEIEAVHFASPPYTSPQAVQKAKDLTKILTKFGGDIQFITVPFTKTQEEIKEKIPEGYLMTITRRMMFRVMNDLCAEREALAIVTGESIGQVASQTLISLDVINAMATYPVIRPLITYDKLEIIQLAKDIGSFAISILPYEDCCTVFAPPAPKTKPKSEKCDYYEESIAVSERVDDSVKGILVENIKTVGSQTELEEMDDLL</sequence>
<evidence type="ECO:0000256" key="2">
    <source>
        <dbReference type="ARBA" id="ARBA00004948"/>
    </source>
</evidence>
<dbReference type="NCBIfam" id="TIGR00342">
    <property type="entry name" value="tRNA uracil 4-sulfurtransferase ThiI"/>
    <property type="match status" value="1"/>
</dbReference>
<comment type="function">
    <text evidence="12 19">Catalyzes the ATP-dependent transfer of a sulfur to tRNA to produce 4-thiouridine in position 8 of tRNAs, which functions as a near-UV photosensor. Also catalyzes the transfer of sulfur to the sulfur carrier protein ThiS, forming ThiS-thiocarboxylate. This is a step in the synthesis of thiazole, in the thiamine biosynthesis pathway. The sulfur is donated as persulfide by IscS.</text>
</comment>
<evidence type="ECO:0000313" key="21">
    <source>
        <dbReference type="EMBL" id="HCS93603.1"/>
    </source>
</evidence>
<dbReference type="FunFam" id="3.40.50.620:FF:000053">
    <property type="entry name" value="Probable tRNA sulfurtransferase"/>
    <property type="match status" value="1"/>
</dbReference>
<comment type="subcellular location">
    <subcellularLocation>
        <location evidence="1 19">Cytoplasm</location>
    </subcellularLocation>
</comment>
<dbReference type="UniPathway" id="UPA00060"/>
<evidence type="ECO:0000256" key="4">
    <source>
        <dbReference type="ARBA" id="ARBA00022555"/>
    </source>
</evidence>
<dbReference type="GO" id="GO:0052837">
    <property type="term" value="P:thiazole biosynthetic process"/>
    <property type="evidence" value="ECO:0007669"/>
    <property type="project" value="TreeGrafter"/>
</dbReference>
<evidence type="ECO:0000259" key="20">
    <source>
        <dbReference type="PROSITE" id="PS51165"/>
    </source>
</evidence>
<dbReference type="Gene3D" id="3.30.2130.30">
    <property type="match status" value="1"/>
</dbReference>
<keyword evidence="7 19" id="KW-0067">ATP-binding</keyword>
<dbReference type="SMART" id="SM00981">
    <property type="entry name" value="THUMP"/>
    <property type="match status" value="1"/>
</dbReference>
<comment type="catalytic activity">
    <reaction evidence="11 19">
        <text>[ThiS sulfur-carrier protein]-C-terminal Gly-Gly-AMP + S-sulfanyl-L-cysteinyl-[cysteine desulfurase] + AH2 = [ThiS sulfur-carrier protein]-C-terminal-Gly-aminoethanethioate + L-cysteinyl-[cysteine desulfurase] + A + AMP + 2 H(+)</text>
        <dbReference type="Rhea" id="RHEA:43340"/>
        <dbReference type="Rhea" id="RHEA-COMP:12157"/>
        <dbReference type="Rhea" id="RHEA-COMP:12158"/>
        <dbReference type="Rhea" id="RHEA-COMP:12910"/>
        <dbReference type="Rhea" id="RHEA-COMP:19908"/>
        <dbReference type="ChEBI" id="CHEBI:13193"/>
        <dbReference type="ChEBI" id="CHEBI:15378"/>
        <dbReference type="ChEBI" id="CHEBI:17499"/>
        <dbReference type="ChEBI" id="CHEBI:29950"/>
        <dbReference type="ChEBI" id="CHEBI:61963"/>
        <dbReference type="ChEBI" id="CHEBI:90618"/>
        <dbReference type="ChEBI" id="CHEBI:232372"/>
        <dbReference type="ChEBI" id="CHEBI:456215"/>
    </reaction>
</comment>
<dbReference type="HAMAP" id="MF_00021">
    <property type="entry name" value="ThiI"/>
    <property type="match status" value="1"/>
</dbReference>
<feature type="binding site" evidence="19">
    <location>
        <begin position="207"/>
        <end position="208"/>
    </location>
    <ligand>
        <name>ATP</name>
        <dbReference type="ChEBI" id="CHEBI:30616"/>
    </ligand>
</feature>
<evidence type="ECO:0000256" key="18">
    <source>
        <dbReference type="ARBA" id="ARBA00080570"/>
    </source>
</evidence>
<dbReference type="SUPFAM" id="SSF143437">
    <property type="entry name" value="THUMP domain-like"/>
    <property type="match status" value="1"/>
</dbReference>
<keyword evidence="6 19" id="KW-0547">Nucleotide-binding</keyword>
<evidence type="ECO:0000256" key="19">
    <source>
        <dbReference type="HAMAP-Rule" id="MF_00021"/>
    </source>
</evidence>
<dbReference type="GO" id="GO:0140741">
    <property type="term" value="F:tRNA-uracil-4 sulfurtransferase activity"/>
    <property type="evidence" value="ECO:0007669"/>
    <property type="project" value="UniProtKB-EC"/>
</dbReference>
<dbReference type="Pfam" id="PF22025">
    <property type="entry name" value="ThiI_fer"/>
    <property type="match status" value="1"/>
</dbReference>
<feature type="binding site" evidence="19">
    <location>
        <begin position="182"/>
        <end position="183"/>
    </location>
    <ligand>
        <name>ATP</name>
        <dbReference type="ChEBI" id="CHEBI:30616"/>
    </ligand>
</feature>
<dbReference type="Proteomes" id="UP000262195">
    <property type="component" value="Unassembled WGS sequence"/>
</dbReference>
<evidence type="ECO:0000256" key="3">
    <source>
        <dbReference type="ARBA" id="ARBA00022490"/>
    </source>
</evidence>
<dbReference type="InterPro" id="IPR014729">
    <property type="entry name" value="Rossmann-like_a/b/a_fold"/>
</dbReference>
<evidence type="ECO:0000256" key="17">
    <source>
        <dbReference type="ARBA" id="ARBA00077849"/>
    </source>
</evidence>
<dbReference type="EC" id="2.8.1.4" evidence="14 19"/>
<accession>A0A3D4S465</accession>
<dbReference type="PROSITE" id="PS51165">
    <property type="entry name" value="THUMP"/>
    <property type="match status" value="1"/>
</dbReference>
<proteinExistence type="inferred from homology"/>
<dbReference type="AlphaFoldDB" id="A0A3D4S465"/>
<evidence type="ECO:0000256" key="16">
    <source>
        <dbReference type="ARBA" id="ARBA00075337"/>
    </source>
</evidence>
<evidence type="ECO:0000256" key="8">
    <source>
        <dbReference type="ARBA" id="ARBA00022884"/>
    </source>
</evidence>
<dbReference type="GO" id="GO:0004810">
    <property type="term" value="F:CCA tRNA nucleotidyltransferase activity"/>
    <property type="evidence" value="ECO:0007669"/>
    <property type="project" value="InterPro"/>
</dbReference>
<dbReference type="CDD" id="cd01712">
    <property type="entry name" value="PPase_ThiI"/>
    <property type="match status" value="1"/>
</dbReference>
<evidence type="ECO:0000256" key="6">
    <source>
        <dbReference type="ARBA" id="ARBA00022741"/>
    </source>
</evidence>
<dbReference type="InterPro" id="IPR054173">
    <property type="entry name" value="ThiI_fer"/>
</dbReference>
<dbReference type="PANTHER" id="PTHR43209:SF1">
    <property type="entry name" value="TRNA SULFURTRANSFERASE"/>
    <property type="match status" value="1"/>
</dbReference>
<evidence type="ECO:0000256" key="13">
    <source>
        <dbReference type="ARBA" id="ARBA00061472"/>
    </source>
</evidence>
<dbReference type="Gene3D" id="3.40.50.620">
    <property type="entry name" value="HUPs"/>
    <property type="match status" value="1"/>
</dbReference>
<feature type="binding site" evidence="19">
    <location>
        <position position="286"/>
    </location>
    <ligand>
        <name>ATP</name>
        <dbReference type="ChEBI" id="CHEBI:30616"/>
    </ligand>
</feature>
<dbReference type="InterPro" id="IPR050102">
    <property type="entry name" value="tRNA_sulfurtransferase_ThiI"/>
</dbReference>
<feature type="domain" description="THUMP" evidence="20">
    <location>
        <begin position="59"/>
        <end position="164"/>
    </location>
</feature>
<keyword evidence="8 19" id="KW-0694">RNA-binding</keyword>
<dbReference type="GO" id="GO:0002937">
    <property type="term" value="P:tRNA 4-thiouridine biosynthesis"/>
    <property type="evidence" value="ECO:0007669"/>
    <property type="project" value="TreeGrafter"/>
</dbReference>